<dbReference type="Proteomes" id="UP001607069">
    <property type="component" value="Unassembled WGS sequence"/>
</dbReference>
<name>A0ABW7HMW9_9ACTN</name>
<gene>
    <name evidence="1" type="ORF">ACG5V6_02885</name>
</gene>
<organism evidence="1 2">
    <name type="scientific">Streptomyces chitinivorans</name>
    <dbReference type="NCBI Taxonomy" id="1257027"/>
    <lineage>
        <taxon>Bacteria</taxon>
        <taxon>Bacillati</taxon>
        <taxon>Actinomycetota</taxon>
        <taxon>Actinomycetes</taxon>
        <taxon>Kitasatosporales</taxon>
        <taxon>Streptomycetaceae</taxon>
        <taxon>Streptomyces</taxon>
    </lineage>
</organism>
<reference evidence="1 2" key="1">
    <citation type="submission" date="2024-10" db="EMBL/GenBank/DDBJ databases">
        <authorList>
            <person name="Cho J.-C."/>
        </authorList>
    </citation>
    <scope>NUCLEOTIDE SEQUENCE [LARGE SCALE GENOMIC DNA]</scope>
    <source>
        <strain evidence="1 2">KCTC29696</strain>
    </source>
</reference>
<keyword evidence="2" id="KW-1185">Reference proteome</keyword>
<accession>A0ABW7HMW9</accession>
<dbReference type="EMBL" id="JBIHMK010000006">
    <property type="protein sequence ID" value="MFH0247164.1"/>
    <property type="molecule type" value="Genomic_DNA"/>
</dbReference>
<proteinExistence type="predicted"/>
<evidence type="ECO:0000313" key="1">
    <source>
        <dbReference type="EMBL" id="MFH0247164.1"/>
    </source>
</evidence>
<comment type="caution">
    <text evidence="1">The sequence shown here is derived from an EMBL/GenBank/DDBJ whole genome shotgun (WGS) entry which is preliminary data.</text>
</comment>
<evidence type="ECO:0000313" key="2">
    <source>
        <dbReference type="Proteomes" id="UP001607069"/>
    </source>
</evidence>
<sequence length="42" mass="4039">MGKQRFFAAGVAAVALAGLGGTVLARSDTGGGTRDGGTDTAR</sequence>
<protein>
    <submittedName>
        <fullName evidence="1">Uncharacterized protein</fullName>
    </submittedName>
</protein>
<dbReference type="RefSeq" id="WP_279949134.1">
    <property type="nucleotide sequence ID" value="NZ_BAABEN010000001.1"/>
</dbReference>